<evidence type="ECO:0000313" key="4">
    <source>
        <dbReference type="Proteomes" id="UP001160483"/>
    </source>
</evidence>
<dbReference type="Gene3D" id="3.40.50.1820">
    <property type="entry name" value="alpha/beta hydrolase"/>
    <property type="match status" value="1"/>
</dbReference>
<name>A0AAU9LA46_9STRA</name>
<feature type="transmembrane region" description="Helical" evidence="1">
    <location>
        <begin position="90"/>
        <end position="111"/>
    </location>
</feature>
<proteinExistence type="predicted"/>
<feature type="transmembrane region" description="Helical" evidence="1">
    <location>
        <begin position="401"/>
        <end position="422"/>
    </location>
</feature>
<dbReference type="PANTHER" id="PTHR45856">
    <property type="entry name" value="ALPHA/BETA-HYDROLASES SUPERFAMILY PROTEIN"/>
    <property type="match status" value="1"/>
</dbReference>
<dbReference type="GO" id="GO:0006629">
    <property type="term" value="P:lipid metabolic process"/>
    <property type="evidence" value="ECO:0007669"/>
    <property type="project" value="InterPro"/>
</dbReference>
<gene>
    <name evidence="3" type="ORF">PBS003_LOCUS7714</name>
</gene>
<dbReference type="AlphaFoldDB" id="A0AAU9LA46"/>
<comment type="caution">
    <text evidence="3">The sequence shown here is derived from an EMBL/GenBank/DDBJ whole genome shotgun (WGS) entry which is preliminary data.</text>
</comment>
<dbReference type="EMBL" id="CAKKTJ010000326">
    <property type="protein sequence ID" value="CAH0481107.1"/>
    <property type="molecule type" value="Genomic_DNA"/>
</dbReference>
<feature type="transmembrane region" description="Helical" evidence="1">
    <location>
        <begin position="522"/>
        <end position="546"/>
    </location>
</feature>
<sequence>MRSMRGATLTEEDGDKEHVYRPLLFHSTGYASSDLYLDSYEMHSRLPMTSFAVPLLDQETRATGSNVNQNQKQRNVFEPHIRLETLSSRAATAVIWITYVAFVLAIALPYLQSKGYLETTVTLPGGVCQTESRRDPCIEVNKTKKTAQWTAYVANVSRYAGSIEIKLAIQEQVNTSMSKALVSALGKSNMFQELERVWTTWEMGRDANRAKNNLLKERASVLKMHNIDDDEAGYVLYYDTELYGIRQDMKPIAKDLVVEDRNRSVWVECRAKVSCETVKLLELTQDIDRLGGYGYTTYFAVVTFRGLYPNVIGKDVVYQFAYTNPVIYVSEVVVRGVLVLTSIFALACWLISVLNFHSGSWSQVLTVQKWLLGVGIVFVLWQNPVYAVSELYTSVSLRTRFVSITCQSFAEAFLYVFWLSLMDHQSAPSRRCSFFPKLIFGLVLFAVDTSMTVLRLPKLFSGEEWTQLTFDFCHDELYVFLGFIRTGLVLVWLVWVMSAGARSGRQLKTLPYMATRYKQLSYRFLVLETLLIFVYAFVLSALQIFYLAETWYFIGYDAFIQDAVHTFTKMNTGHPSLGKFLFLSVYVYLVMFVHLPPLVGSGTGLLKSTAFHIDEKPRIDKYGFTTPDSNLFCVETARWLLEMAYQAYFDPPGCPSSSGYGELSLERHGFELITHLRSNLTDTHVVVAWSQEDHQRLVISFRGTTSKENWKSNLRADQKVLWIKSRGLRGKKSCLERVKGFAAKIPLLNMALPRVHRGFWTAYESVRDELKEVARLILDENPGVSVYITGHSMGGALAVLAAYDLALNFSIKVSMYNFGCPRVGNPTFRQHYDSCVSTSYRVVMDGDIVPGWPRFWGLYQHVGTEISIDVAGNLIVDPSFVELHLHNSSRRKTTMHGTNVYRASIAKCLENLAAS</sequence>
<evidence type="ECO:0000256" key="1">
    <source>
        <dbReference type="SAM" id="Phobius"/>
    </source>
</evidence>
<feature type="transmembrane region" description="Helical" evidence="1">
    <location>
        <begin position="434"/>
        <end position="457"/>
    </location>
</feature>
<evidence type="ECO:0000313" key="3">
    <source>
        <dbReference type="EMBL" id="CAH0481107.1"/>
    </source>
</evidence>
<feature type="transmembrane region" description="Helical" evidence="1">
    <location>
        <begin position="580"/>
        <end position="599"/>
    </location>
</feature>
<feature type="domain" description="Fungal lipase-type" evidence="2">
    <location>
        <begin position="698"/>
        <end position="853"/>
    </location>
</feature>
<accession>A0AAU9LA46</accession>
<dbReference type="CDD" id="cd00519">
    <property type="entry name" value="Lipase_3"/>
    <property type="match status" value="1"/>
</dbReference>
<reference evidence="3" key="1">
    <citation type="submission" date="2021-11" db="EMBL/GenBank/DDBJ databases">
        <authorList>
            <person name="Islam A."/>
            <person name="Islam S."/>
            <person name="Flora M.S."/>
            <person name="Rahman M."/>
            <person name="Ziaur R.M."/>
            <person name="Epstein J.H."/>
            <person name="Hassan M."/>
            <person name="Klassen M."/>
            <person name="Woodard K."/>
            <person name="Webb A."/>
            <person name="Webby R.J."/>
            <person name="El Zowalaty M.E."/>
        </authorList>
    </citation>
    <scope>NUCLEOTIDE SEQUENCE</scope>
    <source>
        <strain evidence="3">Pbs3</strain>
    </source>
</reference>
<organism evidence="3 4">
    <name type="scientific">Peronospora belbahrii</name>
    <dbReference type="NCBI Taxonomy" id="622444"/>
    <lineage>
        <taxon>Eukaryota</taxon>
        <taxon>Sar</taxon>
        <taxon>Stramenopiles</taxon>
        <taxon>Oomycota</taxon>
        <taxon>Peronosporomycetes</taxon>
        <taxon>Peronosporales</taxon>
        <taxon>Peronosporaceae</taxon>
        <taxon>Peronospora</taxon>
    </lineage>
</organism>
<dbReference type="Pfam" id="PF01764">
    <property type="entry name" value="Lipase_3"/>
    <property type="match status" value="1"/>
</dbReference>
<dbReference type="Proteomes" id="UP001160483">
    <property type="component" value="Unassembled WGS sequence"/>
</dbReference>
<feature type="transmembrane region" description="Helical" evidence="1">
    <location>
        <begin position="477"/>
        <end position="501"/>
    </location>
</feature>
<protein>
    <recommendedName>
        <fullName evidence="2">Fungal lipase-type domain-containing protein</fullName>
    </recommendedName>
</protein>
<dbReference type="InterPro" id="IPR051218">
    <property type="entry name" value="Sec_MonoDiacylglyc_Lipase"/>
</dbReference>
<keyword evidence="1" id="KW-0812">Transmembrane</keyword>
<dbReference type="PANTHER" id="PTHR45856:SF11">
    <property type="entry name" value="FUNGAL LIPASE-LIKE DOMAIN-CONTAINING PROTEIN"/>
    <property type="match status" value="1"/>
</dbReference>
<evidence type="ECO:0000259" key="2">
    <source>
        <dbReference type="Pfam" id="PF01764"/>
    </source>
</evidence>
<dbReference type="SUPFAM" id="SSF53474">
    <property type="entry name" value="alpha/beta-Hydrolases"/>
    <property type="match status" value="1"/>
</dbReference>
<keyword evidence="1" id="KW-0472">Membrane</keyword>
<keyword evidence="1" id="KW-1133">Transmembrane helix</keyword>
<dbReference type="InterPro" id="IPR029058">
    <property type="entry name" value="AB_hydrolase_fold"/>
</dbReference>
<dbReference type="InterPro" id="IPR002921">
    <property type="entry name" value="Fungal_lipase-type"/>
</dbReference>
<feature type="transmembrane region" description="Helical" evidence="1">
    <location>
        <begin position="364"/>
        <end position="381"/>
    </location>
</feature>
<feature type="transmembrane region" description="Helical" evidence="1">
    <location>
        <begin position="332"/>
        <end position="352"/>
    </location>
</feature>